<dbReference type="Proteomes" id="UP000606776">
    <property type="component" value="Unassembled WGS sequence"/>
</dbReference>
<name>A0ABR9VBH7_9CYAN</name>
<keyword evidence="3" id="KW-1185">Reference proteome</keyword>
<reference evidence="2 3" key="1">
    <citation type="submission" date="2020-10" db="EMBL/GenBank/DDBJ databases">
        <authorList>
            <person name="Castelo-Branco R."/>
            <person name="Eusebio N."/>
            <person name="Adriana R."/>
            <person name="Vieira A."/>
            <person name="Brugerolle De Fraissinette N."/>
            <person name="Rezende De Castro R."/>
            <person name="Schneider M.P."/>
            <person name="Vasconcelos V."/>
            <person name="Leao P.N."/>
        </authorList>
    </citation>
    <scope>NUCLEOTIDE SEQUENCE [LARGE SCALE GENOMIC DNA]</scope>
    <source>
        <strain evidence="2 3">LEGE 00250</strain>
    </source>
</reference>
<comment type="caution">
    <text evidence="2">The sequence shown here is derived from an EMBL/GenBank/DDBJ whole genome shotgun (WGS) entry which is preliminary data.</text>
</comment>
<protein>
    <submittedName>
        <fullName evidence="2">Uncharacterized protein</fullName>
    </submittedName>
</protein>
<evidence type="ECO:0000313" key="3">
    <source>
        <dbReference type="Proteomes" id="UP000606776"/>
    </source>
</evidence>
<sequence length="134" mass="14371">MKINPIIALIIGAGIGSGATYLLIPKSSNFTETTAIQPVATSSGTDEYEIRWYGKPKNEFWGGSYTIIKPDSPMEVIKVPKSPHVVRIKLPKQSTVGAAGDVQDVKIFRNGKECGRDGVIGEGIPINKACTPDL</sequence>
<evidence type="ECO:0000313" key="2">
    <source>
        <dbReference type="EMBL" id="MBE9235841.1"/>
    </source>
</evidence>
<keyword evidence="1" id="KW-1133">Transmembrane helix</keyword>
<gene>
    <name evidence="2" type="ORF">IQ227_07270</name>
</gene>
<accession>A0ABR9VBH7</accession>
<proteinExistence type="predicted"/>
<dbReference type="EMBL" id="JADEWB010000026">
    <property type="protein sequence ID" value="MBE9235841.1"/>
    <property type="molecule type" value="Genomic_DNA"/>
</dbReference>
<evidence type="ECO:0000256" key="1">
    <source>
        <dbReference type="SAM" id="Phobius"/>
    </source>
</evidence>
<dbReference type="RefSeq" id="WP_193942330.1">
    <property type="nucleotide sequence ID" value="NZ_JADEWB010000026.1"/>
</dbReference>
<keyword evidence="1" id="KW-0812">Transmembrane</keyword>
<feature type="transmembrane region" description="Helical" evidence="1">
    <location>
        <begin position="6"/>
        <end position="24"/>
    </location>
</feature>
<keyword evidence="1" id="KW-0472">Membrane</keyword>
<organism evidence="2 3">
    <name type="scientific">Sphaerospermopsis aphanizomenoides LEGE 00250</name>
    <dbReference type="NCBI Taxonomy" id="2777972"/>
    <lineage>
        <taxon>Bacteria</taxon>
        <taxon>Bacillati</taxon>
        <taxon>Cyanobacteriota</taxon>
        <taxon>Cyanophyceae</taxon>
        <taxon>Nostocales</taxon>
        <taxon>Aphanizomenonaceae</taxon>
        <taxon>Sphaerospermopsis</taxon>
        <taxon>Sphaerospermopsis aphanizomenoides</taxon>
    </lineage>
</organism>